<evidence type="ECO:0000313" key="2">
    <source>
        <dbReference type="EMBL" id="VBB41603.1"/>
    </source>
</evidence>
<dbReference type="AlphaFoldDB" id="A0A653A0P4"/>
<name>A0A653A0P4_UNCDX</name>
<protein>
    <submittedName>
        <fullName evidence="2">Uncharacterized protein</fullName>
    </submittedName>
</protein>
<feature type="region of interest" description="Disordered" evidence="1">
    <location>
        <begin position="1"/>
        <end position="38"/>
    </location>
</feature>
<evidence type="ECO:0000256" key="1">
    <source>
        <dbReference type="SAM" id="MobiDB-lite"/>
    </source>
</evidence>
<sequence length="156" mass="17738">MARRPARPTRGEAPAPRAGPVPRPRRRQAGRAPDRPLKAATAQLPHQLPGSWISDWIVFPPGSSRFDARLAWLPPRAAFGRPNPLSCGFFLPLWARHSRRVAGSARPWGYLSEAGRERRRGVRHLTRTYETHNFIWVSREIVNKPDFTLDILTQNP</sequence>
<reference evidence="2" key="1">
    <citation type="submission" date="2018-07" db="EMBL/GenBank/DDBJ databases">
        <authorList>
            <consortium name="Genoscope - CEA"/>
            <person name="William W."/>
        </authorList>
    </citation>
    <scope>NUCLEOTIDE SEQUENCE</scope>
    <source>
        <strain evidence="2">IK1</strain>
    </source>
</reference>
<organism evidence="2">
    <name type="scientific">Uncultured Desulfatiglans sp</name>
    <dbReference type="NCBI Taxonomy" id="1748965"/>
    <lineage>
        <taxon>Bacteria</taxon>
        <taxon>Pseudomonadati</taxon>
        <taxon>Thermodesulfobacteriota</taxon>
        <taxon>Desulfobacteria</taxon>
        <taxon>Desulfatiglandales</taxon>
        <taxon>Desulfatiglandaceae</taxon>
        <taxon>Desulfatiglans</taxon>
        <taxon>environmental samples</taxon>
    </lineage>
</organism>
<dbReference type="EMBL" id="UPXX01000004">
    <property type="protein sequence ID" value="VBB41603.1"/>
    <property type="molecule type" value="Genomic_DNA"/>
</dbReference>
<accession>A0A653A0P4</accession>
<proteinExistence type="predicted"/>
<gene>
    <name evidence="2" type="ORF">TRIP_B120038</name>
</gene>